<sequence>MTANTNLKRLVRARAAKTGQSYTAALQHFRPADGRPEAKPLRLAVAQTNVQHDPRSGDELRESGREVRRLMRDAHKAGARVVHFPEGATCSPHKRIMSATGPDTVGPADWDRFAWDALRQELNATAELARELRLWTALGSVHRLTPPHRPHNSLYVISDEGTVATRYDERLLSKTKISYMYAPGSGPVTFEVDGVRFGCSLGMEVHFPELFGAYERLDVDCVLFSSTGGAPDDGAIFATEAQGHAAANGYWIGFSVPTQHSTITPSGVIGPGGEWLARCPRDGTPSLAVADLDHSTESVEVALTKARPWRRTARAGVYDPHFVRDPRSDDRSTF</sequence>
<comment type="caution">
    <text evidence="3">The sequence shown here is derived from an EMBL/GenBank/DDBJ whole genome shotgun (WGS) entry which is preliminary data.</text>
</comment>
<evidence type="ECO:0000313" key="3">
    <source>
        <dbReference type="EMBL" id="TQL87990.1"/>
    </source>
</evidence>
<protein>
    <submittedName>
        <fullName evidence="3">Putative amidohydrolase</fullName>
    </submittedName>
</protein>
<dbReference type="RefSeq" id="WP_141963677.1">
    <property type="nucleotide sequence ID" value="NZ_VFOZ01000003.1"/>
</dbReference>
<keyword evidence="4" id="KW-1185">Reference proteome</keyword>
<dbReference type="Gene3D" id="3.60.110.10">
    <property type="entry name" value="Carbon-nitrogen hydrolase"/>
    <property type="match status" value="1"/>
</dbReference>
<dbReference type="OrthoDB" id="9811121at2"/>
<dbReference type="InterPro" id="IPR003010">
    <property type="entry name" value="C-N_Hydrolase"/>
</dbReference>
<organism evidence="3 4">
    <name type="scientific">Actinoallomurus bryophytorum</name>
    <dbReference type="NCBI Taxonomy" id="1490222"/>
    <lineage>
        <taxon>Bacteria</taxon>
        <taxon>Bacillati</taxon>
        <taxon>Actinomycetota</taxon>
        <taxon>Actinomycetes</taxon>
        <taxon>Streptosporangiales</taxon>
        <taxon>Thermomonosporaceae</taxon>
        <taxon>Actinoallomurus</taxon>
    </lineage>
</organism>
<accession>A0A543BT54</accession>
<keyword evidence="1 3" id="KW-0378">Hydrolase</keyword>
<reference evidence="3 4" key="1">
    <citation type="submission" date="2019-06" db="EMBL/GenBank/DDBJ databases">
        <title>Sequencing the genomes of 1000 actinobacteria strains.</title>
        <authorList>
            <person name="Klenk H.-P."/>
        </authorList>
    </citation>
    <scope>NUCLEOTIDE SEQUENCE [LARGE SCALE GENOMIC DNA]</scope>
    <source>
        <strain evidence="3 4">DSM 102200</strain>
    </source>
</reference>
<dbReference type="InterPro" id="IPR050345">
    <property type="entry name" value="Aliph_Amidase/BUP"/>
</dbReference>
<dbReference type="PROSITE" id="PS50263">
    <property type="entry name" value="CN_HYDROLASE"/>
    <property type="match status" value="1"/>
</dbReference>
<dbReference type="PANTHER" id="PTHR43674:SF16">
    <property type="entry name" value="CARBON-NITROGEN FAMILY, PUTATIVE (AFU_ORTHOLOGUE AFUA_5G02350)-RELATED"/>
    <property type="match status" value="1"/>
</dbReference>
<feature type="domain" description="CN hydrolase" evidence="2">
    <location>
        <begin position="41"/>
        <end position="294"/>
    </location>
</feature>
<evidence type="ECO:0000313" key="4">
    <source>
        <dbReference type="Proteomes" id="UP000316096"/>
    </source>
</evidence>
<dbReference type="AlphaFoldDB" id="A0A543BT54"/>
<dbReference type="InterPro" id="IPR036526">
    <property type="entry name" value="C-N_Hydrolase_sf"/>
</dbReference>
<dbReference type="GO" id="GO:0016811">
    <property type="term" value="F:hydrolase activity, acting on carbon-nitrogen (but not peptide) bonds, in linear amides"/>
    <property type="evidence" value="ECO:0007669"/>
    <property type="project" value="TreeGrafter"/>
</dbReference>
<dbReference type="Proteomes" id="UP000316096">
    <property type="component" value="Unassembled WGS sequence"/>
</dbReference>
<evidence type="ECO:0000256" key="1">
    <source>
        <dbReference type="ARBA" id="ARBA00022801"/>
    </source>
</evidence>
<dbReference type="SUPFAM" id="SSF56317">
    <property type="entry name" value="Carbon-nitrogen hydrolase"/>
    <property type="match status" value="1"/>
</dbReference>
<dbReference type="PANTHER" id="PTHR43674">
    <property type="entry name" value="NITRILASE C965.09-RELATED"/>
    <property type="match status" value="1"/>
</dbReference>
<gene>
    <name evidence="3" type="ORF">FB559_8602</name>
</gene>
<name>A0A543BT54_9ACTN</name>
<dbReference type="CDD" id="cd07197">
    <property type="entry name" value="nitrilase"/>
    <property type="match status" value="1"/>
</dbReference>
<proteinExistence type="predicted"/>
<dbReference type="Pfam" id="PF00795">
    <property type="entry name" value="CN_hydrolase"/>
    <property type="match status" value="1"/>
</dbReference>
<evidence type="ECO:0000259" key="2">
    <source>
        <dbReference type="PROSITE" id="PS50263"/>
    </source>
</evidence>
<dbReference type="EMBL" id="VFOZ01000003">
    <property type="protein sequence ID" value="TQL87990.1"/>
    <property type="molecule type" value="Genomic_DNA"/>
</dbReference>